<reference evidence="1 2" key="1">
    <citation type="submission" date="2016-01" db="EMBL/GenBank/DDBJ databases">
        <title>Genome Sequences of Twelve Sporeforming Bacillus Species Isolated from Foods.</title>
        <authorList>
            <person name="Berendsen E.M."/>
            <person name="Wells-Bennik M.H."/>
            <person name="Krawcyk A.O."/>
            <person name="De Jong A."/>
            <person name="Holsappel S."/>
            <person name="Eijlander R.T."/>
            <person name="Kuipers O.P."/>
        </authorList>
    </citation>
    <scope>NUCLEOTIDE SEQUENCE [LARGE SCALE GENOMIC DNA]</scope>
    <source>
        <strain evidence="1 2">B4098</strain>
    </source>
</reference>
<organism evidence="1 2">
    <name type="scientific">Heyndrickxia coagulans</name>
    <name type="common">Weizmannia coagulans</name>
    <dbReference type="NCBI Taxonomy" id="1398"/>
    <lineage>
        <taxon>Bacteria</taxon>
        <taxon>Bacillati</taxon>
        <taxon>Bacillota</taxon>
        <taxon>Bacilli</taxon>
        <taxon>Bacillales</taxon>
        <taxon>Bacillaceae</taxon>
        <taxon>Heyndrickxia</taxon>
    </lineage>
</organism>
<name>A0A150K8Q2_HEYCO</name>
<accession>A0A150K8Q2</accession>
<protein>
    <submittedName>
        <fullName evidence="1">Uncharacterized protein</fullName>
    </submittedName>
</protein>
<evidence type="ECO:0000313" key="1">
    <source>
        <dbReference type="EMBL" id="KYC65776.1"/>
    </source>
</evidence>
<gene>
    <name evidence="1" type="ORF">B4098_0993</name>
</gene>
<dbReference type="AlphaFoldDB" id="A0A150K8Q2"/>
<dbReference type="EMBL" id="LQYG01000013">
    <property type="protein sequence ID" value="KYC65776.1"/>
    <property type="molecule type" value="Genomic_DNA"/>
</dbReference>
<sequence length="40" mass="4788">MMCAFRFFALEVTPAFGSGSYRLVRSWIEKLRFLRLLFVK</sequence>
<comment type="caution">
    <text evidence="1">The sequence shown here is derived from an EMBL/GenBank/DDBJ whole genome shotgun (WGS) entry which is preliminary data.</text>
</comment>
<dbReference type="PATRIC" id="fig|1398.26.peg.919"/>
<dbReference type="Proteomes" id="UP000075288">
    <property type="component" value="Unassembled WGS sequence"/>
</dbReference>
<evidence type="ECO:0000313" key="2">
    <source>
        <dbReference type="Proteomes" id="UP000075288"/>
    </source>
</evidence>
<proteinExistence type="predicted"/>